<evidence type="ECO:0000313" key="5">
    <source>
        <dbReference type="Proteomes" id="UP000232491"/>
    </source>
</evidence>
<feature type="transmembrane region" description="Helical" evidence="3">
    <location>
        <begin position="266"/>
        <end position="286"/>
    </location>
</feature>
<evidence type="ECO:0008006" key="6">
    <source>
        <dbReference type="Google" id="ProtNLM"/>
    </source>
</evidence>
<keyword evidence="3" id="KW-0472">Membrane</keyword>
<evidence type="ECO:0000256" key="2">
    <source>
        <dbReference type="PIRSR" id="PIRSR605754-1"/>
    </source>
</evidence>
<proteinExistence type="predicted"/>
<dbReference type="GO" id="GO:0016787">
    <property type="term" value="F:hydrolase activity"/>
    <property type="evidence" value="ECO:0007669"/>
    <property type="project" value="UniProtKB-KW"/>
</dbReference>
<dbReference type="EMBL" id="CP021558">
    <property type="protein sequence ID" value="AUE03134.1"/>
    <property type="molecule type" value="Genomic_DNA"/>
</dbReference>
<evidence type="ECO:0000313" key="4">
    <source>
        <dbReference type="EMBL" id="AUE03134.1"/>
    </source>
</evidence>
<dbReference type="CDD" id="cd05830">
    <property type="entry name" value="Sortase_E"/>
    <property type="match status" value="1"/>
</dbReference>
<feature type="active site" description="Acyl-thioester intermediate" evidence="2">
    <location>
        <position position="200"/>
    </location>
</feature>
<evidence type="ECO:0000256" key="1">
    <source>
        <dbReference type="ARBA" id="ARBA00022801"/>
    </source>
</evidence>
<dbReference type="Gene3D" id="2.40.260.10">
    <property type="entry name" value="Sortase"/>
    <property type="match status" value="1"/>
</dbReference>
<dbReference type="InterPro" id="IPR023365">
    <property type="entry name" value="Sortase_dom-sf"/>
</dbReference>
<dbReference type="Pfam" id="PF04203">
    <property type="entry name" value="Sortase"/>
    <property type="match status" value="1"/>
</dbReference>
<sequence>MRHSRRVAPWRLLADMLGGVLLCAAMLSGFHAAWIYWGNGLDGIHRQQEIARGSGPVGAAANAAGVREDRIARSMDGDPPVEAVPAHGTVLGWMRIPRFGPEWERAIQQGTDLAVLDNYGIGHYSNTVMPGAVGNSAYAGHRTPGDLGPADRLRPGDAIVIRTADYWYVYETESSWQTTPDDVRVLDSTGGGRMITLTTCKNSLSMEDSLSARFIVRGRFEYWARVADGIPKELATPKRASPAVRVRSAAARVVRDVSVRAPVSRFLFAVSLASWALLAGACALVWRRRLARAPSLSPMVWSWRLQSGPAPLRVVEWTLFWLAVMFAQWAWLSPWLASLSPVFAGSAGTPMMG</sequence>
<name>A0A2K9B6M3_BIFBR</name>
<dbReference type="InterPro" id="IPR005754">
    <property type="entry name" value="Sortase"/>
</dbReference>
<evidence type="ECO:0000256" key="3">
    <source>
        <dbReference type="SAM" id="Phobius"/>
    </source>
</evidence>
<accession>A0A2K9B6M3</accession>
<keyword evidence="3" id="KW-1133">Transmembrane helix</keyword>
<feature type="transmembrane region" description="Helical" evidence="3">
    <location>
        <begin position="314"/>
        <end position="332"/>
    </location>
</feature>
<protein>
    <recommendedName>
        <fullName evidence="6">Class E sortase</fullName>
    </recommendedName>
</protein>
<keyword evidence="3" id="KW-0812">Transmembrane</keyword>
<feature type="active site" description="Proton donor/acceptor" evidence="2">
    <location>
        <position position="141"/>
    </location>
</feature>
<dbReference type="AlphaFoldDB" id="A0A2K9B6M3"/>
<keyword evidence="1" id="KW-0378">Hydrolase</keyword>
<feature type="transmembrane region" description="Helical" evidence="3">
    <location>
        <begin position="12"/>
        <end position="37"/>
    </location>
</feature>
<dbReference type="SUPFAM" id="SSF63817">
    <property type="entry name" value="Sortase"/>
    <property type="match status" value="1"/>
</dbReference>
<dbReference type="Proteomes" id="UP000232491">
    <property type="component" value="Chromosome"/>
</dbReference>
<dbReference type="InterPro" id="IPR042003">
    <property type="entry name" value="Sortase_E"/>
</dbReference>
<gene>
    <name evidence="4" type="ORF">BB215W447A_1116</name>
</gene>
<organism evidence="4 5">
    <name type="scientific">Bifidobacterium breve</name>
    <dbReference type="NCBI Taxonomy" id="1685"/>
    <lineage>
        <taxon>Bacteria</taxon>
        <taxon>Bacillati</taxon>
        <taxon>Actinomycetota</taxon>
        <taxon>Actinomycetes</taxon>
        <taxon>Bifidobacteriales</taxon>
        <taxon>Bifidobacteriaceae</taxon>
        <taxon>Bifidobacterium</taxon>
    </lineage>
</organism>
<reference evidence="4 5" key="1">
    <citation type="submission" date="2017-05" db="EMBL/GenBank/DDBJ databases">
        <title>Comparative genomics and methylome analysis of the gut commensal Bifidobacterium breve.</title>
        <authorList>
            <person name="Bottacini F."/>
            <person name="Morrissey R."/>
            <person name="Roberts R.J."/>
            <person name="James K."/>
            <person name="van Breen J."/>
            <person name="Egan M."/>
            <person name="Lambert J."/>
            <person name="van Limpt K."/>
            <person name="Stanton C."/>
            <person name="Knol J."/>
            <person name="O' Connell Motherway M."/>
            <person name="van Sinderen D."/>
        </authorList>
    </citation>
    <scope>NUCLEOTIDE SEQUENCE [LARGE SCALE GENOMIC DNA]</scope>
    <source>
        <strain evidence="4 5">215W447a</strain>
    </source>
</reference>